<dbReference type="EMBL" id="JBGBPQ010000006">
    <property type="protein sequence ID" value="KAL1522845.1"/>
    <property type="molecule type" value="Genomic_DNA"/>
</dbReference>
<evidence type="ECO:0000256" key="1">
    <source>
        <dbReference type="ARBA" id="ARBA00000966"/>
    </source>
</evidence>
<proteinExistence type="inferred from homology"/>
<feature type="compositionally biased region" description="Polar residues" evidence="9">
    <location>
        <begin position="585"/>
        <end position="599"/>
    </location>
</feature>
<evidence type="ECO:0000256" key="3">
    <source>
        <dbReference type="ARBA" id="ARBA00012601"/>
    </source>
</evidence>
<dbReference type="PANTHER" id="PTHR22298">
    <property type="entry name" value="ENDO-1,4-BETA-GLUCANASE"/>
    <property type="match status" value="1"/>
</dbReference>
<feature type="compositionally biased region" description="Basic residues" evidence="9">
    <location>
        <begin position="561"/>
        <end position="570"/>
    </location>
</feature>
<feature type="compositionally biased region" description="Polar residues" evidence="9">
    <location>
        <begin position="707"/>
        <end position="720"/>
    </location>
</feature>
<dbReference type="GO" id="GO:0008810">
    <property type="term" value="F:cellulase activity"/>
    <property type="evidence" value="ECO:0007669"/>
    <property type="project" value="UniProtKB-EC"/>
</dbReference>
<evidence type="ECO:0000256" key="4">
    <source>
        <dbReference type="ARBA" id="ARBA00022801"/>
    </source>
</evidence>
<feature type="region of interest" description="Disordered" evidence="9">
    <location>
        <begin position="560"/>
        <end position="606"/>
    </location>
</feature>
<dbReference type="SUPFAM" id="SSF48208">
    <property type="entry name" value="Six-hairpin glycosidases"/>
    <property type="match status" value="1"/>
</dbReference>
<feature type="domain" description="Glycoside hydrolase family 9" evidence="10">
    <location>
        <begin position="21"/>
        <end position="485"/>
    </location>
</feature>
<accession>A0AB34JMT1</accession>
<evidence type="ECO:0000256" key="2">
    <source>
        <dbReference type="ARBA" id="ARBA00007072"/>
    </source>
</evidence>
<organism evidence="11 12">
    <name type="scientific">Prymnesium parvum</name>
    <name type="common">Toxic golden alga</name>
    <dbReference type="NCBI Taxonomy" id="97485"/>
    <lineage>
        <taxon>Eukaryota</taxon>
        <taxon>Haptista</taxon>
        <taxon>Haptophyta</taxon>
        <taxon>Prymnesiophyceae</taxon>
        <taxon>Prymnesiales</taxon>
        <taxon>Prymnesiaceae</taxon>
        <taxon>Prymnesium</taxon>
    </lineage>
</organism>
<gene>
    <name evidence="11" type="ORF">AB1Y20_017813</name>
</gene>
<evidence type="ECO:0000256" key="8">
    <source>
        <dbReference type="ARBA" id="ARBA00023326"/>
    </source>
</evidence>
<dbReference type="InterPro" id="IPR008928">
    <property type="entry name" value="6-hairpin_glycosidase_sf"/>
</dbReference>
<keyword evidence="12" id="KW-1185">Reference proteome</keyword>
<evidence type="ECO:0000256" key="6">
    <source>
        <dbReference type="ARBA" id="ARBA00023277"/>
    </source>
</evidence>
<protein>
    <recommendedName>
        <fullName evidence="3">cellulase</fullName>
        <ecNumber evidence="3">3.2.1.4</ecNumber>
    </recommendedName>
</protein>
<comment type="caution">
    <text evidence="11">The sequence shown here is derived from an EMBL/GenBank/DDBJ whole genome shotgun (WGS) entry which is preliminary data.</text>
</comment>
<keyword evidence="7" id="KW-0326">Glycosidase</keyword>
<comment type="similarity">
    <text evidence="2">Belongs to the glycosyl hydrolase 9 (cellulase E) family.</text>
</comment>
<evidence type="ECO:0000259" key="10">
    <source>
        <dbReference type="Pfam" id="PF00759"/>
    </source>
</evidence>
<dbReference type="InterPro" id="IPR001701">
    <property type="entry name" value="Glyco_hydro_9"/>
</dbReference>
<sequence length="731" mass="80856">MLALALLLPPQHVRPLAHHNYREALWKSLLFFRAQRSGDLGPDNPIPWRSAPSFASDGADVGVNLSRGYFDAGDYVKYAQPAAFTLSLLSWGALEFERGLRAAGALAELRAAVRWGADFILQAAAHVERRCTYYAQVGRGAADRCARPSCKYDHGYWGRAEEYASYEYARQRRTYSIDADRPGTEAWAGASAALAAAHQLLARDDPPYAARLLQVARKLFSCATAHNPLNAKLQEALPQVSPQYTSWGFSDELGWAAAWLYDATHEEQYADAFKVGMRRGEDRWWYEGFAASWDDVNALAKLKMLTAKPGYAEAEHLRSSLLDYIRKWRKCSGETRKMTACGLCYAQKWGSLRYAMTSALVAAVYATHFPEDKAEGAPAAEWASGQLHYLLGDNSLGRSYMIGYAGRQGQLSYPRRPHHRGASCPPASEGGCDETALCDPCDSPWVLHGAVVGGPDETDCWNDDRSNWERNEVALDYSAPLPGLLAWMLSLEAGDSEKRWPAQLPLSVAVQSHGVLFRQPQATRGVFESLGGSPLAVGALLVLGYLCYSYRQRASFQRGRGSGRRSHIHFKSMPPRDVEIDSDMQDSFSDPNEFSQPKGSSSYTSLTSPYLQNSTFGLQEEEGLTFGLHPRVDDEHEVVFRTSVSPRGHIEMRPPGTAVSSELSPLHRHTECPVFRSRRVIPSHPIMGAQVMWWYSALAQAKEQVQSNDARALGSPSSQAGAEWATSAELD</sequence>
<keyword evidence="5" id="KW-0136">Cellulose degradation</keyword>
<dbReference type="AlphaFoldDB" id="A0AB34JMT1"/>
<feature type="region of interest" description="Disordered" evidence="9">
    <location>
        <begin position="707"/>
        <end position="731"/>
    </location>
</feature>
<evidence type="ECO:0000256" key="7">
    <source>
        <dbReference type="ARBA" id="ARBA00023295"/>
    </source>
</evidence>
<evidence type="ECO:0000256" key="9">
    <source>
        <dbReference type="SAM" id="MobiDB-lite"/>
    </source>
</evidence>
<dbReference type="GO" id="GO:0030245">
    <property type="term" value="P:cellulose catabolic process"/>
    <property type="evidence" value="ECO:0007669"/>
    <property type="project" value="UniProtKB-KW"/>
</dbReference>
<keyword evidence="8" id="KW-0624">Polysaccharide degradation</keyword>
<dbReference type="Gene3D" id="1.50.10.10">
    <property type="match status" value="1"/>
</dbReference>
<evidence type="ECO:0000313" key="11">
    <source>
        <dbReference type="EMBL" id="KAL1522845.1"/>
    </source>
</evidence>
<evidence type="ECO:0000313" key="12">
    <source>
        <dbReference type="Proteomes" id="UP001515480"/>
    </source>
</evidence>
<keyword evidence="6" id="KW-0119">Carbohydrate metabolism</keyword>
<dbReference type="Pfam" id="PF00759">
    <property type="entry name" value="Glyco_hydro_9"/>
    <property type="match status" value="1"/>
</dbReference>
<dbReference type="InterPro" id="IPR012341">
    <property type="entry name" value="6hp_glycosidase-like_sf"/>
</dbReference>
<keyword evidence="4" id="KW-0378">Hydrolase</keyword>
<evidence type="ECO:0000256" key="5">
    <source>
        <dbReference type="ARBA" id="ARBA00023001"/>
    </source>
</evidence>
<dbReference type="Proteomes" id="UP001515480">
    <property type="component" value="Unassembled WGS sequence"/>
</dbReference>
<comment type="catalytic activity">
    <reaction evidence="1">
        <text>Endohydrolysis of (1-&gt;4)-beta-D-glucosidic linkages in cellulose, lichenin and cereal beta-D-glucans.</text>
        <dbReference type="EC" id="3.2.1.4"/>
    </reaction>
</comment>
<reference evidence="11 12" key="1">
    <citation type="journal article" date="2024" name="Science">
        <title>Giant polyketide synthase enzymes in the biosynthesis of giant marine polyether toxins.</title>
        <authorList>
            <person name="Fallon T.R."/>
            <person name="Shende V.V."/>
            <person name="Wierzbicki I.H."/>
            <person name="Pendleton A.L."/>
            <person name="Watervoot N.F."/>
            <person name="Auber R.P."/>
            <person name="Gonzalez D.J."/>
            <person name="Wisecaver J.H."/>
            <person name="Moore B.S."/>
        </authorList>
    </citation>
    <scope>NUCLEOTIDE SEQUENCE [LARGE SCALE GENOMIC DNA]</scope>
    <source>
        <strain evidence="11 12">12B1</strain>
    </source>
</reference>
<dbReference type="EC" id="3.2.1.4" evidence="3"/>
<name>A0AB34JMT1_PRYPA</name>